<dbReference type="STRING" id="425514.SAMN05443550_102174"/>
<accession>A0A1H3YYR8</accession>
<evidence type="ECO:0000313" key="3">
    <source>
        <dbReference type="Proteomes" id="UP000198850"/>
    </source>
</evidence>
<proteinExistence type="predicted"/>
<dbReference type="RefSeq" id="WP_090555341.1">
    <property type="nucleotide sequence ID" value="NZ_FNRA01000002.1"/>
</dbReference>
<name>A0A1H3YYR8_9SPHI</name>
<dbReference type="EMBL" id="FNRA01000002">
    <property type="protein sequence ID" value="SEA16655.1"/>
    <property type="molecule type" value="Genomic_DNA"/>
</dbReference>
<feature type="chain" id="PRO_5011656382" evidence="1">
    <location>
        <begin position="24"/>
        <end position="195"/>
    </location>
</feature>
<sequence length="195" mass="22621">MRKTCCIIVLCFFYFGTVAQSVAVVNGNPISQKEFVWVYKKHRPGNAKPTITDLISFLNIYIDFKLKVEDARAAGLDKDSTYLTETGNYVAALMAAMPPEARNADYSLVINEYKEALLLFNISQIKIWDRIGEDEDTIREYYNTHKEQYSSKPFDDIQTEVAADYQKKIECDWVISLRNKYKITMDQELLRKLSR</sequence>
<feature type="signal peptide" evidence="1">
    <location>
        <begin position="1"/>
        <end position="23"/>
    </location>
</feature>
<gene>
    <name evidence="2" type="ORF">SAMN05443550_102174</name>
</gene>
<keyword evidence="3" id="KW-1185">Reference proteome</keyword>
<dbReference type="Proteomes" id="UP000198850">
    <property type="component" value="Unassembled WGS sequence"/>
</dbReference>
<reference evidence="2 3" key="1">
    <citation type="submission" date="2016-10" db="EMBL/GenBank/DDBJ databases">
        <authorList>
            <person name="de Groot N.N."/>
        </authorList>
    </citation>
    <scope>NUCLEOTIDE SEQUENCE [LARGE SCALE GENOMIC DNA]</scope>
    <source>
        <strain evidence="2 3">DSM 19033</strain>
    </source>
</reference>
<dbReference type="AlphaFoldDB" id="A0A1H3YYR8"/>
<evidence type="ECO:0000256" key="1">
    <source>
        <dbReference type="SAM" id="SignalP"/>
    </source>
</evidence>
<organism evidence="2 3">
    <name type="scientific">Pedobacter hartonius</name>
    <dbReference type="NCBI Taxonomy" id="425514"/>
    <lineage>
        <taxon>Bacteria</taxon>
        <taxon>Pseudomonadati</taxon>
        <taxon>Bacteroidota</taxon>
        <taxon>Sphingobacteriia</taxon>
        <taxon>Sphingobacteriales</taxon>
        <taxon>Sphingobacteriaceae</taxon>
        <taxon>Pedobacter</taxon>
    </lineage>
</organism>
<dbReference type="OrthoDB" id="14196at2"/>
<evidence type="ECO:0000313" key="2">
    <source>
        <dbReference type="EMBL" id="SEA16655.1"/>
    </source>
</evidence>
<keyword evidence="1" id="KW-0732">Signal</keyword>
<protein>
    <submittedName>
        <fullName evidence="2">Uncharacterized protein</fullName>
    </submittedName>
</protein>